<dbReference type="Gene3D" id="3.10.50.30">
    <property type="entry name" value="Transcription elongation factor, GreA/GreB, C-terminal domain"/>
    <property type="match status" value="1"/>
</dbReference>
<keyword evidence="3 8" id="KW-0805">Transcription regulation</keyword>
<dbReference type="AlphaFoldDB" id="A0A2H0N5E4"/>
<evidence type="ECO:0000313" key="12">
    <source>
        <dbReference type="EMBL" id="PIR04130.1"/>
    </source>
</evidence>
<dbReference type="NCBIfam" id="NF001263">
    <property type="entry name" value="PRK00226.1-4"/>
    <property type="match status" value="1"/>
</dbReference>
<accession>A0A2H0N5E4</accession>
<dbReference type="GO" id="GO:0032784">
    <property type="term" value="P:regulation of DNA-templated transcription elongation"/>
    <property type="evidence" value="ECO:0007669"/>
    <property type="project" value="UniProtKB-UniRule"/>
</dbReference>
<reference evidence="12 13" key="1">
    <citation type="submission" date="2017-09" db="EMBL/GenBank/DDBJ databases">
        <title>Depth-based differentiation of microbial function through sediment-hosted aquifers and enrichment of novel symbionts in the deep terrestrial subsurface.</title>
        <authorList>
            <person name="Probst A.J."/>
            <person name="Ladd B."/>
            <person name="Jarett J.K."/>
            <person name="Geller-Mcgrath D.E."/>
            <person name="Sieber C.M."/>
            <person name="Emerson J.B."/>
            <person name="Anantharaman K."/>
            <person name="Thomas B.C."/>
            <person name="Malmstrom R."/>
            <person name="Stieglmeier M."/>
            <person name="Klingl A."/>
            <person name="Woyke T."/>
            <person name="Ryan C.M."/>
            <person name="Banfield J.F."/>
        </authorList>
    </citation>
    <scope>NUCLEOTIDE SEQUENCE [LARGE SCALE GENOMIC DNA]</scope>
    <source>
        <strain evidence="12">CG11_big_fil_rev_8_21_14_0_20_39_34</strain>
    </source>
</reference>
<dbReference type="InterPro" id="IPR022691">
    <property type="entry name" value="Tscrpt_elong_fac_GreA/B_N"/>
</dbReference>
<comment type="similarity">
    <text evidence="1 8 9">Belongs to the GreA/GreB family.</text>
</comment>
<proteinExistence type="inferred from homology"/>
<evidence type="ECO:0000259" key="11">
    <source>
        <dbReference type="Pfam" id="PF03449"/>
    </source>
</evidence>
<feature type="domain" description="Transcription elongation factor GreA/GreB C-terminal" evidence="10">
    <location>
        <begin position="80"/>
        <end position="151"/>
    </location>
</feature>
<keyword evidence="4 8" id="KW-0238">DNA-binding</keyword>
<dbReference type="GO" id="GO:0003746">
    <property type="term" value="F:translation elongation factor activity"/>
    <property type="evidence" value="ECO:0007669"/>
    <property type="project" value="UniProtKB-KW"/>
</dbReference>
<evidence type="ECO:0000256" key="7">
    <source>
        <dbReference type="ARBA" id="ARBA00030776"/>
    </source>
</evidence>
<evidence type="ECO:0000256" key="3">
    <source>
        <dbReference type="ARBA" id="ARBA00023015"/>
    </source>
</evidence>
<evidence type="ECO:0000256" key="9">
    <source>
        <dbReference type="RuleBase" id="RU000556"/>
    </source>
</evidence>
<dbReference type="NCBIfam" id="TIGR01462">
    <property type="entry name" value="greA"/>
    <property type="match status" value="1"/>
</dbReference>
<dbReference type="InterPro" id="IPR036953">
    <property type="entry name" value="GreA/GreB_C_sf"/>
</dbReference>
<dbReference type="FunFam" id="3.10.50.30:FF:000001">
    <property type="entry name" value="Transcription elongation factor GreA"/>
    <property type="match status" value="1"/>
</dbReference>
<evidence type="ECO:0000256" key="2">
    <source>
        <dbReference type="ARBA" id="ARBA00013729"/>
    </source>
</evidence>
<dbReference type="InterPro" id="IPR023459">
    <property type="entry name" value="Tscrpt_elong_fac_GreA/B_fam"/>
</dbReference>
<dbReference type="HAMAP" id="MF_00105">
    <property type="entry name" value="GreA_GreB"/>
    <property type="match status" value="1"/>
</dbReference>
<dbReference type="PIRSF" id="PIRSF006092">
    <property type="entry name" value="GreA_GreB"/>
    <property type="match status" value="1"/>
</dbReference>
<dbReference type="PANTHER" id="PTHR30437:SF4">
    <property type="entry name" value="TRANSCRIPTION ELONGATION FACTOR GREA"/>
    <property type="match status" value="1"/>
</dbReference>
<organism evidence="12 13">
    <name type="scientific">Candidatus Magasanikbacteria bacterium CG11_big_fil_rev_8_21_14_0_20_39_34</name>
    <dbReference type="NCBI Taxonomy" id="1974653"/>
    <lineage>
        <taxon>Bacteria</taxon>
        <taxon>Candidatus Magasanikiibacteriota</taxon>
    </lineage>
</organism>
<dbReference type="SUPFAM" id="SSF46557">
    <property type="entry name" value="GreA transcript cleavage protein, N-terminal domain"/>
    <property type="match status" value="1"/>
</dbReference>
<comment type="function">
    <text evidence="6 8 9">Necessary for efficient RNA polymerase transcription elongation past template-encoded arresting sites. The arresting sites in DNA have the property of trapping a certain fraction of elongating RNA polymerases that pass through, resulting in locked ternary complexes. Cleavage of the nascent transcript by cleavage factors such as GreA or GreB allows the resumption of elongation from the new 3'terminus. GreA releases sequences of 2 to 3 nucleotides.</text>
</comment>
<dbReference type="InterPro" id="IPR006359">
    <property type="entry name" value="Tscrpt_elong_fac_GreA"/>
</dbReference>
<evidence type="ECO:0000256" key="8">
    <source>
        <dbReference type="HAMAP-Rule" id="MF_00105"/>
    </source>
</evidence>
<evidence type="ECO:0000256" key="1">
    <source>
        <dbReference type="ARBA" id="ARBA00008213"/>
    </source>
</evidence>
<dbReference type="InterPro" id="IPR028624">
    <property type="entry name" value="Tscrpt_elong_fac_GreA/B"/>
</dbReference>
<name>A0A2H0N5E4_9BACT</name>
<dbReference type="PROSITE" id="PS00829">
    <property type="entry name" value="GREAB_1"/>
    <property type="match status" value="1"/>
</dbReference>
<evidence type="ECO:0000256" key="6">
    <source>
        <dbReference type="ARBA" id="ARBA00024916"/>
    </source>
</evidence>
<keyword evidence="12" id="KW-0251">Elongation factor</keyword>
<sequence>MTDEQFLTQEKFDELQHELQVLREEKLPNLAKRIDEARQMGDLSENAEYHAAREEMGWANGRVMELEQILLQAKIIHKTSSDKVALGSTIEVLFNGKNMKFTIVGAQEADPAAGKISNESPLGEAFLGKKKGDIVEVQVPVGVITYEVLNIL</sequence>
<dbReference type="GO" id="GO:0006354">
    <property type="term" value="P:DNA-templated transcription elongation"/>
    <property type="evidence" value="ECO:0007669"/>
    <property type="project" value="TreeGrafter"/>
</dbReference>
<dbReference type="Gene3D" id="1.10.287.180">
    <property type="entry name" value="Transcription elongation factor, GreA/GreB, N-terminal domain"/>
    <property type="match status" value="1"/>
</dbReference>
<evidence type="ECO:0000256" key="4">
    <source>
        <dbReference type="ARBA" id="ARBA00023125"/>
    </source>
</evidence>
<protein>
    <recommendedName>
        <fullName evidence="2 8">Transcription elongation factor GreA</fullName>
    </recommendedName>
    <alternativeName>
        <fullName evidence="7 8">Transcript cleavage factor GreA</fullName>
    </alternativeName>
</protein>
<evidence type="ECO:0000256" key="5">
    <source>
        <dbReference type="ARBA" id="ARBA00023163"/>
    </source>
</evidence>
<dbReference type="GO" id="GO:0003677">
    <property type="term" value="F:DNA binding"/>
    <property type="evidence" value="ECO:0007669"/>
    <property type="project" value="UniProtKB-UniRule"/>
</dbReference>
<gene>
    <name evidence="8" type="primary">greA</name>
    <name evidence="12" type="ORF">COV59_03020</name>
</gene>
<evidence type="ECO:0000313" key="13">
    <source>
        <dbReference type="Proteomes" id="UP000229600"/>
    </source>
</evidence>
<feature type="domain" description="Transcription elongation factor GreA/GreB N-terminal" evidence="11">
    <location>
        <begin position="6"/>
        <end position="75"/>
    </location>
</feature>
<keyword evidence="12" id="KW-0648">Protein biosynthesis</keyword>
<keyword evidence="5 8" id="KW-0804">Transcription</keyword>
<dbReference type="Proteomes" id="UP000229600">
    <property type="component" value="Unassembled WGS sequence"/>
</dbReference>
<dbReference type="InterPro" id="IPR018151">
    <property type="entry name" value="TF_GreA/GreB_CS"/>
</dbReference>
<dbReference type="SUPFAM" id="SSF54534">
    <property type="entry name" value="FKBP-like"/>
    <property type="match status" value="1"/>
</dbReference>
<dbReference type="FunFam" id="1.10.287.180:FF:000001">
    <property type="entry name" value="Transcription elongation factor GreA"/>
    <property type="match status" value="1"/>
</dbReference>
<dbReference type="PANTHER" id="PTHR30437">
    <property type="entry name" value="TRANSCRIPTION ELONGATION FACTOR GREA"/>
    <property type="match status" value="1"/>
</dbReference>
<dbReference type="EMBL" id="PCWN01000007">
    <property type="protein sequence ID" value="PIR04130.1"/>
    <property type="molecule type" value="Genomic_DNA"/>
</dbReference>
<comment type="caution">
    <text evidence="12">The sequence shown here is derived from an EMBL/GenBank/DDBJ whole genome shotgun (WGS) entry which is preliminary data.</text>
</comment>
<dbReference type="InterPro" id="IPR036805">
    <property type="entry name" value="Tscrpt_elong_fac_GreA/B_N_sf"/>
</dbReference>
<dbReference type="GO" id="GO:0070063">
    <property type="term" value="F:RNA polymerase binding"/>
    <property type="evidence" value="ECO:0007669"/>
    <property type="project" value="InterPro"/>
</dbReference>
<dbReference type="Pfam" id="PF03449">
    <property type="entry name" value="GreA_GreB_N"/>
    <property type="match status" value="1"/>
</dbReference>
<dbReference type="Pfam" id="PF01272">
    <property type="entry name" value="GreA_GreB"/>
    <property type="match status" value="1"/>
</dbReference>
<evidence type="ECO:0000259" key="10">
    <source>
        <dbReference type="Pfam" id="PF01272"/>
    </source>
</evidence>
<dbReference type="InterPro" id="IPR001437">
    <property type="entry name" value="Tscrpt_elong_fac_GreA/B_C"/>
</dbReference>